<dbReference type="PANTHER" id="PTHR11727:SF7">
    <property type="entry name" value="DIMETHYLADENOSINE TRANSFERASE-RELATED"/>
    <property type="match status" value="1"/>
</dbReference>
<sequence>MSGIDSLPPLRDVIETYGIAAKKALGQNFLLDLNLTAKIARQAGDLTECDVLEVGPGPGGLTRGLLAEGARRVLAIEKDPRCIPALDQIAAAYPGRLQVILGDALEVDPLAHLTPPIRVAANLPYNVGTELLIRWLTPPAWPPFWDSLTLMFQREVAERIVAQPGGKAYGRLALLAQWRCDARIVLHLPPEAFSPPPKVSSAVVHLTALPAPRYPADPKVLEQVIAMAFNQRRKMMRAACKGLVPDLEDHLIAAGIKPTDRAETVGLEQFCALARSVKAAR</sequence>
<evidence type="ECO:0000313" key="11">
    <source>
        <dbReference type="Proteomes" id="UP001597151"/>
    </source>
</evidence>
<evidence type="ECO:0000259" key="9">
    <source>
        <dbReference type="SMART" id="SM00650"/>
    </source>
</evidence>
<evidence type="ECO:0000313" key="10">
    <source>
        <dbReference type="EMBL" id="MFD1195981.1"/>
    </source>
</evidence>
<dbReference type="GO" id="GO:0052908">
    <property type="term" value="F:16S rRNA (adenine(1518)-N(6)/adenine(1519)-N(6))-dimethyltransferase activity"/>
    <property type="evidence" value="ECO:0007669"/>
    <property type="project" value="UniProtKB-EC"/>
</dbReference>
<name>A0ABW3TGH8_9RHOB</name>
<dbReference type="EC" id="2.1.1.182" evidence="7"/>
<feature type="binding site" evidence="7 8">
    <location>
        <position position="55"/>
    </location>
    <ligand>
        <name>S-adenosyl-L-methionine</name>
        <dbReference type="ChEBI" id="CHEBI:59789"/>
    </ligand>
</feature>
<dbReference type="SMART" id="SM00650">
    <property type="entry name" value="rADc"/>
    <property type="match status" value="1"/>
</dbReference>
<feature type="binding site" evidence="7 8">
    <location>
        <position position="103"/>
    </location>
    <ligand>
        <name>S-adenosyl-L-methionine</name>
        <dbReference type="ChEBI" id="CHEBI:59789"/>
    </ligand>
</feature>
<evidence type="ECO:0000256" key="7">
    <source>
        <dbReference type="HAMAP-Rule" id="MF_00607"/>
    </source>
</evidence>
<keyword evidence="3 7" id="KW-0489">Methyltransferase</keyword>
<evidence type="ECO:0000256" key="6">
    <source>
        <dbReference type="ARBA" id="ARBA00022884"/>
    </source>
</evidence>
<dbReference type="Pfam" id="PF00398">
    <property type="entry name" value="RrnaAD"/>
    <property type="match status" value="1"/>
</dbReference>
<comment type="caution">
    <text evidence="10">The sequence shown here is derived from an EMBL/GenBank/DDBJ whole genome shotgun (WGS) entry which is preliminary data.</text>
</comment>
<dbReference type="PANTHER" id="PTHR11727">
    <property type="entry name" value="DIMETHYLADENOSINE TRANSFERASE"/>
    <property type="match status" value="1"/>
</dbReference>
<evidence type="ECO:0000256" key="5">
    <source>
        <dbReference type="ARBA" id="ARBA00022691"/>
    </source>
</evidence>
<dbReference type="InterPro" id="IPR011530">
    <property type="entry name" value="rRNA_adenine_dimethylase"/>
</dbReference>
<dbReference type="HAMAP" id="MF_00607">
    <property type="entry name" value="16SrRNA_methyltr_A"/>
    <property type="match status" value="1"/>
</dbReference>
<dbReference type="NCBIfam" id="TIGR00755">
    <property type="entry name" value="ksgA"/>
    <property type="match status" value="1"/>
</dbReference>
<protein>
    <recommendedName>
        <fullName evidence="7">Ribosomal RNA small subunit methyltransferase A</fullName>
        <ecNumber evidence="7">2.1.1.182</ecNumber>
    </recommendedName>
    <alternativeName>
        <fullName evidence="7">16S rRNA (adenine(1518)-N(6)/adenine(1519)-N(6))-dimethyltransferase</fullName>
    </alternativeName>
    <alternativeName>
        <fullName evidence="7">16S rRNA dimethyladenosine transferase</fullName>
    </alternativeName>
    <alternativeName>
        <fullName evidence="7">16S rRNA dimethylase</fullName>
    </alternativeName>
    <alternativeName>
        <fullName evidence="7">S-adenosylmethionine-6-N', N'-adenosyl(rRNA) dimethyltransferase</fullName>
    </alternativeName>
</protein>
<accession>A0ABW3TGH8</accession>
<organism evidence="10 11">
    <name type="scientific">Seohaeicola saemankumensis</name>
    <dbReference type="NCBI Taxonomy" id="481181"/>
    <lineage>
        <taxon>Bacteria</taxon>
        <taxon>Pseudomonadati</taxon>
        <taxon>Pseudomonadota</taxon>
        <taxon>Alphaproteobacteria</taxon>
        <taxon>Rhodobacterales</taxon>
        <taxon>Roseobacteraceae</taxon>
        <taxon>Seohaeicola</taxon>
    </lineage>
</organism>
<evidence type="ECO:0000256" key="8">
    <source>
        <dbReference type="PROSITE-ProRule" id="PRU01026"/>
    </source>
</evidence>
<evidence type="ECO:0000256" key="3">
    <source>
        <dbReference type="ARBA" id="ARBA00022603"/>
    </source>
</evidence>
<reference evidence="11" key="1">
    <citation type="journal article" date="2019" name="Int. J. Syst. Evol. Microbiol.">
        <title>The Global Catalogue of Microorganisms (GCM) 10K type strain sequencing project: providing services to taxonomists for standard genome sequencing and annotation.</title>
        <authorList>
            <consortium name="The Broad Institute Genomics Platform"/>
            <consortium name="The Broad Institute Genome Sequencing Center for Infectious Disease"/>
            <person name="Wu L."/>
            <person name="Ma J."/>
        </authorList>
    </citation>
    <scope>NUCLEOTIDE SEQUENCE [LARGE SCALE GENOMIC DNA]</scope>
    <source>
        <strain evidence="11">CCUG 55328</strain>
    </source>
</reference>
<keyword evidence="11" id="KW-1185">Reference proteome</keyword>
<dbReference type="RefSeq" id="WP_380793468.1">
    <property type="nucleotide sequence ID" value="NZ_JBHTKR010000006.1"/>
</dbReference>
<dbReference type="InterPro" id="IPR023165">
    <property type="entry name" value="rRNA_Ade_diMease-like_C"/>
</dbReference>
<comment type="function">
    <text evidence="7">Specifically dimethylates two adjacent adenosines (A1518 and A1519) in the loop of a conserved hairpin near the 3'-end of 16S rRNA in the 30S particle. May play a critical role in biogenesis of 30S subunits.</text>
</comment>
<dbReference type="PROSITE" id="PS51689">
    <property type="entry name" value="SAM_RNA_A_N6_MT"/>
    <property type="match status" value="1"/>
</dbReference>
<dbReference type="CDD" id="cd02440">
    <property type="entry name" value="AdoMet_MTases"/>
    <property type="match status" value="1"/>
</dbReference>
<dbReference type="InterPro" id="IPR020596">
    <property type="entry name" value="rRNA_Ade_Mease_Trfase_CS"/>
</dbReference>
<dbReference type="PROSITE" id="PS01131">
    <property type="entry name" value="RRNA_A_DIMETH"/>
    <property type="match status" value="1"/>
</dbReference>
<dbReference type="Gene3D" id="1.10.8.100">
    <property type="entry name" value="Ribosomal RNA adenine dimethylase-like, domain 2"/>
    <property type="match status" value="1"/>
</dbReference>
<keyword evidence="1 7" id="KW-0963">Cytoplasm</keyword>
<feature type="domain" description="Ribosomal RNA adenine methylase transferase N-terminal" evidence="9">
    <location>
        <begin position="35"/>
        <end position="210"/>
    </location>
</feature>
<gene>
    <name evidence="7 10" type="primary">rsmA</name>
    <name evidence="7" type="synonym">ksgA</name>
    <name evidence="10" type="ORF">ACFQ3C_15010</name>
</gene>
<dbReference type="Proteomes" id="UP001597151">
    <property type="component" value="Unassembled WGS sequence"/>
</dbReference>
<feature type="binding site" evidence="7 8">
    <location>
        <position position="28"/>
    </location>
    <ligand>
        <name>S-adenosyl-L-methionine</name>
        <dbReference type="ChEBI" id="CHEBI:59789"/>
    </ligand>
</feature>
<keyword evidence="4 7" id="KW-0808">Transferase</keyword>
<dbReference type="EMBL" id="JBHTKR010000006">
    <property type="protein sequence ID" value="MFD1195981.1"/>
    <property type="molecule type" value="Genomic_DNA"/>
</dbReference>
<feature type="binding site" evidence="7 8">
    <location>
        <position position="30"/>
    </location>
    <ligand>
        <name>S-adenosyl-L-methionine</name>
        <dbReference type="ChEBI" id="CHEBI:59789"/>
    </ligand>
</feature>
<feature type="binding site" evidence="7 8">
    <location>
        <position position="77"/>
    </location>
    <ligand>
        <name>S-adenosyl-L-methionine</name>
        <dbReference type="ChEBI" id="CHEBI:59789"/>
    </ligand>
</feature>
<dbReference type="SUPFAM" id="SSF53335">
    <property type="entry name" value="S-adenosyl-L-methionine-dependent methyltransferases"/>
    <property type="match status" value="1"/>
</dbReference>
<dbReference type="InterPro" id="IPR001737">
    <property type="entry name" value="KsgA/Erm"/>
</dbReference>
<proteinExistence type="inferred from homology"/>
<evidence type="ECO:0000256" key="1">
    <source>
        <dbReference type="ARBA" id="ARBA00022490"/>
    </source>
</evidence>
<feature type="binding site" evidence="7 8">
    <location>
        <position position="122"/>
    </location>
    <ligand>
        <name>S-adenosyl-L-methionine</name>
        <dbReference type="ChEBI" id="CHEBI:59789"/>
    </ligand>
</feature>
<dbReference type="Gene3D" id="3.40.50.150">
    <property type="entry name" value="Vaccinia Virus protein VP39"/>
    <property type="match status" value="1"/>
</dbReference>
<dbReference type="InterPro" id="IPR029063">
    <property type="entry name" value="SAM-dependent_MTases_sf"/>
</dbReference>
<comment type="similarity">
    <text evidence="7">Belongs to the class I-like SAM-binding methyltransferase superfamily. rRNA adenine N(6)-methyltransferase family. RsmA subfamily.</text>
</comment>
<keyword evidence="5 7" id="KW-0949">S-adenosyl-L-methionine</keyword>
<comment type="subcellular location">
    <subcellularLocation>
        <location evidence="7">Cytoplasm</location>
    </subcellularLocation>
</comment>
<keyword evidence="6 7" id="KW-0694">RNA-binding</keyword>
<comment type="catalytic activity">
    <reaction evidence="7">
        <text>adenosine(1518)/adenosine(1519) in 16S rRNA + 4 S-adenosyl-L-methionine = N(6)-dimethyladenosine(1518)/N(6)-dimethyladenosine(1519) in 16S rRNA + 4 S-adenosyl-L-homocysteine + 4 H(+)</text>
        <dbReference type="Rhea" id="RHEA:19609"/>
        <dbReference type="Rhea" id="RHEA-COMP:10232"/>
        <dbReference type="Rhea" id="RHEA-COMP:10233"/>
        <dbReference type="ChEBI" id="CHEBI:15378"/>
        <dbReference type="ChEBI" id="CHEBI:57856"/>
        <dbReference type="ChEBI" id="CHEBI:59789"/>
        <dbReference type="ChEBI" id="CHEBI:74411"/>
        <dbReference type="ChEBI" id="CHEBI:74493"/>
        <dbReference type="EC" id="2.1.1.182"/>
    </reaction>
</comment>
<dbReference type="InterPro" id="IPR020598">
    <property type="entry name" value="rRNA_Ade_methylase_Trfase_N"/>
</dbReference>
<evidence type="ECO:0000256" key="4">
    <source>
        <dbReference type="ARBA" id="ARBA00022679"/>
    </source>
</evidence>
<evidence type="ECO:0000256" key="2">
    <source>
        <dbReference type="ARBA" id="ARBA00022552"/>
    </source>
</evidence>
<keyword evidence="2 7" id="KW-0698">rRNA processing</keyword>